<keyword evidence="1" id="KW-0472">Membrane</keyword>
<name>A0AAD8JQB8_TARER</name>
<reference evidence="2" key="1">
    <citation type="journal article" date="2023" name="bioRxiv">
        <title>Improved chromosome-level genome assembly for marigold (Tagetes erecta).</title>
        <authorList>
            <person name="Jiang F."/>
            <person name="Yuan L."/>
            <person name="Wang S."/>
            <person name="Wang H."/>
            <person name="Xu D."/>
            <person name="Wang A."/>
            <person name="Fan W."/>
        </authorList>
    </citation>
    <scope>NUCLEOTIDE SEQUENCE</scope>
    <source>
        <strain evidence="2">WSJ</strain>
        <tissue evidence="2">Leaf</tissue>
    </source>
</reference>
<keyword evidence="1" id="KW-0812">Transmembrane</keyword>
<feature type="transmembrane region" description="Helical" evidence="1">
    <location>
        <begin position="21"/>
        <end position="41"/>
    </location>
</feature>
<evidence type="ECO:0000256" key="1">
    <source>
        <dbReference type="SAM" id="Phobius"/>
    </source>
</evidence>
<proteinExistence type="predicted"/>
<accession>A0AAD8JQB8</accession>
<gene>
    <name evidence="2" type="ORF">QVD17_38315</name>
</gene>
<sequence length="89" mass="10689">MTKECEDNCGSDMWQKKKNHLFIFLLLFFSSPLFLSFSLSFVLKGNIFLQILYFIFFNINSEIQLVSFSFFHFINYNLEHKIDEKLELS</sequence>
<organism evidence="2 3">
    <name type="scientific">Tagetes erecta</name>
    <name type="common">African marigold</name>
    <dbReference type="NCBI Taxonomy" id="13708"/>
    <lineage>
        <taxon>Eukaryota</taxon>
        <taxon>Viridiplantae</taxon>
        <taxon>Streptophyta</taxon>
        <taxon>Embryophyta</taxon>
        <taxon>Tracheophyta</taxon>
        <taxon>Spermatophyta</taxon>
        <taxon>Magnoliopsida</taxon>
        <taxon>eudicotyledons</taxon>
        <taxon>Gunneridae</taxon>
        <taxon>Pentapetalae</taxon>
        <taxon>asterids</taxon>
        <taxon>campanulids</taxon>
        <taxon>Asterales</taxon>
        <taxon>Asteraceae</taxon>
        <taxon>Asteroideae</taxon>
        <taxon>Heliantheae alliance</taxon>
        <taxon>Tageteae</taxon>
        <taxon>Tagetes</taxon>
    </lineage>
</organism>
<feature type="transmembrane region" description="Helical" evidence="1">
    <location>
        <begin position="47"/>
        <end position="71"/>
    </location>
</feature>
<keyword evidence="3" id="KW-1185">Reference proteome</keyword>
<dbReference type="AlphaFoldDB" id="A0AAD8JQB8"/>
<dbReference type="EMBL" id="JAUHHV010000011">
    <property type="protein sequence ID" value="KAK1406707.1"/>
    <property type="molecule type" value="Genomic_DNA"/>
</dbReference>
<evidence type="ECO:0000313" key="3">
    <source>
        <dbReference type="Proteomes" id="UP001229421"/>
    </source>
</evidence>
<comment type="caution">
    <text evidence="2">The sequence shown here is derived from an EMBL/GenBank/DDBJ whole genome shotgun (WGS) entry which is preliminary data.</text>
</comment>
<keyword evidence="1" id="KW-1133">Transmembrane helix</keyword>
<protein>
    <submittedName>
        <fullName evidence="2">Uncharacterized protein</fullName>
    </submittedName>
</protein>
<evidence type="ECO:0000313" key="2">
    <source>
        <dbReference type="EMBL" id="KAK1406707.1"/>
    </source>
</evidence>
<dbReference type="Proteomes" id="UP001229421">
    <property type="component" value="Unassembled WGS sequence"/>
</dbReference>